<comment type="caution">
    <text evidence="2">The sequence shown here is derived from an EMBL/GenBank/DDBJ whole genome shotgun (WGS) entry which is preliminary data.</text>
</comment>
<dbReference type="AlphaFoldDB" id="A0A3A6QUD1"/>
<sequence length="334" mass="38460">MDQESALIQPIYTQESNFEQAIDGDIAHLWESRQDGFIKSRDKTKIHWISLTSIHHSKAVVIVNGRIECTEKYQELFYDLYQQGYDIHSYDHRGQGLSGRLIDDKQMGYVYEFNDYVDDLALMVEHFPLAQYQQCHLIAHSMGGNIATRYLQTHPEHPFHSIALSAPMFGVSLPWYLKPIAVQVGQVLDAISAKPSYAPGQCAYYPKPFEDNRLSQSDVRYHWFRNLYENKPELRIGGASTRWVWQGLMASKLCILLTRQIKLPLLLLQASEDQIVSNSAQIKFMKKLAKTNTHCALSIIHGARHEILFEKDECRNHALDTMLSFFANVESHNE</sequence>
<reference evidence="2 3" key="1">
    <citation type="submission" date="2018-08" db="EMBL/GenBank/DDBJ databases">
        <title>Vibrio isolated from the Eastern China Marginal Seas.</title>
        <authorList>
            <person name="Li Y."/>
        </authorList>
    </citation>
    <scope>NUCLEOTIDE SEQUENCE [LARGE SCALE GENOMIC DNA]</scope>
    <source>
        <strain evidence="2 3">BEI233</strain>
    </source>
</reference>
<dbReference type="InterPro" id="IPR051044">
    <property type="entry name" value="MAG_DAG_Lipase"/>
</dbReference>
<dbReference type="PANTHER" id="PTHR11614">
    <property type="entry name" value="PHOSPHOLIPASE-RELATED"/>
    <property type="match status" value="1"/>
</dbReference>
<dbReference type="InterPro" id="IPR029058">
    <property type="entry name" value="AB_hydrolase_fold"/>
</dbReference>
<name>A0A3A6QUD1_9VIBR</name>
<evidence type="ECO:0000313" key="2">
    <source>
        <dbReference type="EMBL" id="RJX65287.1"/>
    </source>
</evidence>
<dbReference type="GO" id="GO:0016787">
    <property type="term" value="F:hydrolase activity"/>
    <property type="evidence" value="ECO:0007669"/>
    <property type="project" value="UniProtKB-KW"/>
</dbReference>
<dbReference type="Gene3D" id="3.40.50.1820">
    <property type="entry name" value="alpha/beta hydrolase"/>
    <property type="match status" value="1"/>
</dbReference>
<dbReference type="Pfam" id="PF12146">
    <property type="entry name" value="Hydrolase_4"/>
    <property type="match status" value="1"/>
</dbReference>
<proteinExistence type="predicted"/>
<dbReference type="EMBL" id="QVMU01000036">
    <property type="protein sequence ID" value="RJX65287.1"/>
    <property type="molecule type" value="Genomic_DNA"/>
</dbReference>
<dbReference type="InterPro" id="IPR022742">
    <property type="entry name" value="Hydrolase_4"/>
</dbReference>
<organism evidence="2 3">
    <name type="scientific">Vibrio sinensis</name>
    <dbReference type="NCBI Taxonomy" id="2302434"/>
    <lineage>
        <taxon>Bacteria</taxon>
        <taxon>Pseudomonadati</taxon>
        <taxon>Pseudomonadota</taxon>
        <taxon>Gammaproteobacteria</taxon>
        <taxon>Vibrionales</taxon>
        <taxon>Vibrionaceae</taxon>
        <taxon>Vibrio</taxon>
    </lineage>
</organism>
<gene>
    <name evidence="2" type="ORF">DZ860_22045</name>
</gene>
<accession>A0A3A6QUD1</accession>
<protein>
    <submittedName>
        <fullName evidence="2">Alpha/beta fold hydrolase</fullName>
    </submittedName>
</protein>
<dbReference type="Proteomes" id="UP000273252">
    <property type="component" value="Unassembled WGS sequence"/>
</dbReference>
<dbReference type="OrthoDB" id="9788260at2"/>
<dbReference type="RefSeq" id="WP_120035317.1">
    <property type="nucleotide sequence ID" value="NZ_QVMU01000036.1"/>
</dbReference>
<evidence type="ECO:0000259" key="1">
    <source>
        <dbReference type="Pfam" id="PF12146"/>
    </source>
</evidence>
<keyword evidence="3" id="KW-1185">Reference proteome</keyword>
<evidence type="ECO:0000313" key="3">
    <source>
        <dbReference type="Proteomes" id="UP000273252"/>
    </source>
</evidence>
<feature type="domain" description="Serine aminopeptidase S33" evidence="1">
    <location>
        <begin position="56"/>
        <end position="312"/>
    </location>
</feature>
<keyword evidence="2" id="KW-0378">Hydrolase</keyword>
<dbReference type="SUPFAM" id="SSF53474">
    <property type="entry name" value="alpha/beta-Hydrolases"/>
    <property type="match status" value="1"/>
</dbReference>